<organism evidence="1 2">
    <name type="scientific">Paenibacillus zeirhizosphaerae</name>
    <dbReference type="NCBI Taxonomy" id="2987519"/>
    <lineage>
        <taxon>Bacteria</taxon>
        <taxon>Bacillati</taxon>
        <taxon>Bacillota</taxon>
        <taxon>Bacilli</taxon>
        <taxon>Bacillales</taxon>
        <taxon>Paenibacillaceae</taxon>
        <taxon>Paenibacillus</taxon>
    </lineage>
</organism>
<dbReference type="EMBL" id="JAPCKK010000006">
    <property type="protein sequence ID" value="MDP4095784.1"/>
    <property type="molecule type" value="Genomic_DNA"/>
</dbReference>
<protein>
    <submittedName>
        <fullName evidence="1">Uncharacterized protein</fullName>
    </submittedName>
</protein>
<sequence>MQWKEVSTIYPDQYVLPTILDPHIEDNIQYVDKVALVRAIQDPSKAIEEFLKCKGNNIV</sequence>
<proteinExistence type="predicted"/>
<evidence type="ECO:0000313" key="1">
    <source>
        <dbReference type="EMBL" id="MDP4095784.1"/>
    </source>
</evidence>
<keyword evidence="2" id="KW-1185">Reference proteome</keyword>
<accession>A0ABT9FM86</accession>
<evidence type="ECO:0000313" key="2">
    <source>
        <dbReference type="Proteomes" id="UP001241848"/>
    </source>
</evidence>
<name>A0ABT9FM86_9BACL</name>
<reference evidence="1 2" key="1">
    <citation type="submission" date="2022-10" db="EMBL/GenBank/DDBJ databases">
        <title>Paenibacillus description and whole genome data of maize root bacterial community.</title>
        <authorList>
            <person name="Marton D."/>
            <person name="Farkas M."/>
            <person name="Cserhati M."/>
        </authorList>
    </citation>
    <scope>NUCLEOTIDE SEQUENCE [LARGE SCALE GENOMIC DNA]</scope>
    <source>
        <strain evidence="1 2">P96</strain>
    </source>
</reference>
<dbReference type="Proteomes" id="UP001241848">
    <property type="component" value="Unassembled WGS sequence"/>
</dbReference>
<dbReference type="RefSeq" id="WP_305753421.1">
    <property type="nucleotide sequence ID" value="NZ_JAPCKK010000006.1"/>
</dbReference>
<comment type="caution">
    <text evidence="1">The sequence shown here is derived from an EMBL/GenBank/DDBJ whole genome shotgun (WGS) entry which is preliminary data.</text>
</comment>
<gene>
    <name evidence="1" type="ORF">OIN60_03140</name>
</gene>